<protein>
    <submittedName>
        <fullName evidence="2">Transposase</fullName>
    </submittedName>
</protein>
<dbReference type="SMART" id="SM01321">
    <property type="entry name" value="Y1_Tnp"/>
    <property type="match status" value="1"/>
</dbReference>
<dbReference type="InterPro" id="IPR010921">
    <property type="entry name" value="Trp_repressor/repl_initiator"/>
</dbReference>
<dbReference type="PANTHER" id="PTHR34322:SF2">
    <property type="entry name" value="TRANSPOSASE IS200-LIKE DOMAIN-CONTAINING PROTEIN"/>
    <property type="match status" value="1"/>
</dbReference>
<feature type="domain" description="Transposase IS200-like" evidence="1">
    <location>
        <begin position="9"/>
        <end position="123"/>
    </location>
</feature>
<dbReference type="RefSeq" id="WP_249332625.1">
    <property type="nucleotide sequence ID" value="NZ_JACRSY010000012.1"/>
</dbReference>
<name>A0A926IEJ2_9FIRM</name>
<keyword evidence="3" id="KW-1185">Reference proteome</keyword>
<dbReference type="EMBL" id="JACRSY010000012">
    <property type="protein sequence ID" value="MBC8579621.1"/>
    <property type="molecule type" value="Genomic_DNA"/>
</dbReference>
<dbReference type="PANTHER" id="PTHR34322">
    <property type="entry name" value="TRANSPOSASE, Y1_TNP DOMAIN-CONTAINING"/>
    <property type="match status" value="1"/>
</dbReference>
<evidence type="ECO:0000313" key="3">
    <source>
        <dbReference type="Proteomes" id="UP000655830"/>
    </source>
</evidence>
<comment type="caution">
    <text evidence="2">The sequence shown here is derived from an EMBL/GenBank/DDBJ whole genome shotgun (WGS) entry which is preliminary data.</text>
</comment>
<dbReference type="InterPro" id="IPR036515">
    <property type="entry name" value="Transposase_17_sf"/>
</dbReference>
<dbReference type="InterPro" id="IPR002686">
    <property type="entry name" value="Transposase_17"/>
</dbReference>
<proteinExistence type="predicted"/>
<dbReference type="GO" id="GO:0043565">
    <property type="term" value="F:sequence-specific DNA binding"/>
    <property type="evidence" value="ECO:0007669"/>
    <property type="project" value="InterPro"/>
</dbReference>
<evidence type="ECO:0000313" key="2">
    <source>
        <dbReference type="EMBL" id="MBC8579621.1"/>
    </source>
</evidence>
<dbReference type="AlphaFoldDB" id="A0A926IEJ2"/>
<organism evidence="2 3">
    <name type="scientific">Zhenhengia yiwuensis</name>
    <dbReference type="NCBI Taxonomy" id="2763666"/>
    <lineage>
        <taxon>Bacteria</taxon>
        <taxon>Bacillati</taxon>
        <taxon>Bacillota</taxon>
        <taxon>Clostridia</taxon>
        <taxon>Lachnospirales</taxon>
        <taxon>Lachnospiraceae</taxon>
        <taxon>Zhenhengia</taxon>
    </lineage>
</organism>
<dbReference type="SUPFAM" id="SSF143422">
    <property type="entry name" value="Transposase IS200-like"/>
    <property type="match status" value="1"/>
</dbReference>
<evidence type="ECO:0000259" key="1">
    <source>
        <dbReference type="SMART" id="SM01321"/>
    </source>
</evidence>
<dbReference type="GO" id="GO:0004803">
    <property type="term" value="F:transposase activity"/>
    <property type="evidence" value="ECO:0007669"/>
    <property type="project" value="InterPro"/>
</dbReference>
<dbReference type="Gene3D" id="3.30.70.1290">
    <property type="entry name" value="Transposase IS200-like"/>
    <property type="match status" value="1"/>
</dbReference>
<dbReference type="Pfam" id="PF01797">
    <property type="entry name" value="Y1_Tnp"/>
    <property type="match status" value="1"/>
</dbReference>
<accession>A0A926IEJ2</accession>
<dbReference type="GO" id="GO:0006313">
    <property type="term" value="P:DNA transposition"/>
    <property type="evidence" value="ECO:0007669"/>
    <property type="project" value="InterPro"/>
</dbReference>
<gene>
    <name evidence="2" type="ORF">H8718_08770</name>
</gene>
<dbReference type="SUPFAM" id="SSF48295">
    <property type="entry name" value="TrpR-like"/>
    <property type="match status" value="1"/>
</dbReference>
<dbReference type="Proteomes" id="UP000655830">
    <property type="component" value="Unassembled WGS sequence"/>
</dbReference>
<reference evidence="2" key="1">
    <citation type="submission" date="2020-08" db="EMBL/GenBank/DDBJ databases">
        <title>Genome public.</title>
        <authorList>
            <person name="Liu C."/>
            <person name="Sun Q."/>
        </authorList>
    </citation>
    <scope>NUCLEOTIDE SEQUENCE</scope>
    <source>
        <strain evidence="2">NSJ-12</strain>
    </source>
</reference>
<sequence>MPRVARIKTNNSMFHIMVHSISEIQLFNDTEDKEIYLALIKKAKAKFNFKLYAFALMNTHAHLVIDCFGSDISKVMHYLNLCYSIHYNNKYNRRGPVFQDRFKSKIIDSTKYLINVCSYIHANPKDLLGKDNKLINYPYNSLIDYMQGCNRFKILDSSFLVTLLGLNQTINKKQYYSFISHDIDTSIIKDVEIPFYMSQSNTTRTYIPRLLSPDLIINYVAHYLNVSPKYIYMKYSHEYTTLRALTCFMLHAFSNLSHKAISKLLGNISISRISSLINHGVYLASHISIIEDFIHLNAQ</sequence>